<dbReference type="Proteomes" id="UP000325684">
    <property type="component" value="Unassembled WGS sequence"/>
</dbReference>
<dbReference type="InterPro" id="IPR012338">
    <property type="entry name" value="Beta-lactam/transpept-like"/>
</dbReference>
<dbReference type="Pfam" id="PF07943">
    <property type="entry name" value="PBP5_C"/>
    <property type="match status" value="1"/>
</dbReference>
<dbReference type="InterPro" id="IPR018044">
    <property type="entry name" value="Peptidase_S11"/>
</dbReference>
<evidence type="ECO:0000256" key="6">
    <source>
        <dbReference type="ARBA" id="ARBA00022670"/>
    </source>
</evidence>
<proteinExistence type="inferred from homology"/>
<keyword evidence="18" id="KW-1185">Reference proteome</keyword>
<evidence type="ECO:0000256" key="10">
    <source>
        <dbReference type="ARBA" id="ARBA00022984"/>
    </source>
</evidence>
<dbReference type="InterPro" id="IPR015956">
    <property type="entry name" value="Peniciliin-bd_prot_C_sf"/>
</dbReference>
<evidence type="ECO:0000256" key="5">
    <source>
        <dbReference type="ARBA" id="ARBA00022645"/>
    </source>
</evidence>
<evidence type="ECO:0000256" key="12">
    <source>
        <dbReference type="ARBA" id="ARBA00034000"/>
    </source>
</evidence>
<reference evidence="17 18" key="1">
    <citation type="journal article" date="2019" name="Microorganisms">
        <title>Genome Insights into the Novel Species Microvirga brassicacearum, a Rapeseed Endophyte with Biotechnological Potential.</title>
        <authorList>
            <person name="Jimenez-Gomez A."/>
            <person name="Saati-Santamaria Z."/>
            <person name="Igual J.M."/>
            <person name="Rivas R."/>
            <person name="Mateos P.F."/>
            <person name="Garcia-Fraile P."/>
        </authorList>
    </citation>
    <scope>NUCLEOTIDE SEQUENCE [LARGE SCALE GENOMIC DNA]</scope>
    <source>
        <strain evidence="17 18">CDVBN77</strain>
    </source>
</reference>
<feature type="active site" description="Proton acceptor" evidence="13">
    <location>
        <position position="72"/>
    </location>
</feature>
<keyword evidence="10" id="KW-0573">Peptidoglycan synthesis</keyword>
<comment type="catalytic activity">
    <reaction evidence="12">
        <text>Preferential cleavage: (Ac)2-L-Lys-D-Ala-|-D-Ala. Also transpeptidation of peptidyl-alanyl moieties that are N-acyl substituents of D-alanine.</text>
        <dbReference type="EC" id="3.4.16.4"/>
    </reaction>
</comment>
<dbReference type="Gene3D" id="2.60.410.10">
    <property type="entry name" value="D-Ala-D-Ala carboxypeptidase, C-terminal domain"/>
    <property type="match status" value="1"/>
</dbReference>
<comment type="similarity">
    <text evidence="3 15">Belongs to the peptidase S11 family.</text>
</comment>
<feature type="domain" description="Peptidase S11 D-Ala-D-Ala carboxypeptidase A C-terminal" evidence="16">
    <location>
        <begin position="286"/>
        <end position="376"/>
    </location>
</feature>
<name>A0A5N3P8R1_9HYPH</name>
<dbReference type="InterPro" id="IPR001967">
    <property type="entry name" value="Peptidase_S11_N"/>
</dbReference>
<dbReference type="OrthoDB" id="9795979at2"/>
<protein>
    <recommendedName>
        <fullName evidence="4">serine-type D-Ala-D-Ala carboxypeptidase</fullName>
        <ecNumber evidence="4">3.4.16.4</ecNumber>
    </recommendedName>
</protein>
<dbReference type="AlphaFoldDB" id="A0A5N3P8R1"/>
<evidence type="ECO:0000313" key="17">
    <source>
        <dbReference type="EMBL" id="KAB0266124.1"/>
    </source>
</evidence>
<keyword evidence="6" id="KW-0645">Protease</keyword>
<dbReference type="UniPathway" id="UPA00219"/>
<dbReference type="GO" id="GO:0071555">
    <property type="term" value="P:cell wall organization"/>
    <property type="evidence" value="ECO:0007669"/>
    <property type="project" value="UniProtKB-KW"/>
</dbReference>
<dbReference type="EMBL" id="VCMV01000024">
    <property type="protein sequence ID" value="KAB0266124.1"/>
    <property type="molecule type" value="Genomic_DNA"/>
</dbReference>
<comment type="pathway">
    <text evidence="2">Cell wall biogenesis; peptidoglycan biosynthesis.</text>
</comment>
<evidence type="ECO:0000256" key="14">
    <source>
        <dbReference type="PIRSR" id="PIRSR618044-2"/>
    </source>
</evidence>
<evidence type="ECO:0000256" key="15">
    <source>
        <dbReference type="RuleBase" id="RU004016"/>
    </source>
</evidence>
<keyword evidence="11" id="KW-0961">Cell wall biogenesis/degradation</keyword>
<dbReference type="GO" id="GO:0008360">
    <property type="term" value="P:regulation of cell shape"/>
    <property type="evidence" value="ECO:0007669"/>
    <property type="project" value="UniProtKB-KW"/>
</dbReference>
<evidence type="ECO:0000256" key="3">
    <source>
        <dbReference type="ARBA" id="ARBA00007164"/>
    </source>
</evidence>
<dbReference type="SMART" id="SM00936">
    <property type="entry name" value="PBP5_C"/>
    <property type="match status" value="1"/>
</dbReference>
<dbReference type="SUPFAM" id="SSF69189">
    <property type="entry name" value="Penicillin-binding protein associated domain"/>
    <property type="match status" value="1"/>
</dbReference>
<feature type="binding site" evidence="14">
    <location>
        <position position="236"/>
    </location>
    <ligand>
        <name>substrate</name>
    </ligand>
</feature>
<evidence type="ECO:0000256" key="1">
    <source>
        <dbReference type="ARBA" id="ARBA00003217"/>
    </source>
</evidence>
<dbReference type="GO" id="GO:0009252">
    <property type="term" value="P:peptidoglycan biosynthetic process"/>
    <property type="evidence" value="ECO:0007669"/>
    <property type="project" value="UniProtKB-UniPathway"/>
</dbReference>
<dbReference type="RefSeq" id="WP_150945986.1">
    <property type="nucleotide sequence ID" value="NZ_VCMV01000024.1"/>
</dbReference>
<sequence>MSEKLYQKTPHRSIVIASVVSALALFFVTGHEAGAQSFQTIAPTAILVDSDTRAVLFEKNADELVAPASMAKIMTAEVVFNELKNGRLRMDSEFTISVNAWKKGGAGSGGSAMFANVNTAIRLEDLLRGLIVQSGNDAAIALAEGISGTEENFARLMNDRARQIGLTKSTFRNSTGYSDPEQKVTVRELAALSRFVIEAYPDLYKMFGEREFTWNKIRQQNRNPLLAMDIGADGLKTGNVDESGYGLSGSAVQNGQRLIVVVNGLKTARDRAAESRKLLEWGFRSYEPHLLFEAGQVVGDAQVFGGDRRSLALVSERPVRVLVRRGEGERLSARIVYQGPLKAPIRKGAQVARIEVTRGDMKALEMPLYASEDVEVGTLPQRAFDGLLEVSTGWVRRAISDAFSGI</sequence>
<keyword evidence="8" id="KW-0378">Hydrolase</keyword>
<evidence type="ECO:0000256" key="9">
    <source>
        <dbReference type="ARBA" id="ARBA00022960"/>
    </source>
</evidence>
<dbReference type="InterPro" id="IPR037167">
    <property type="entry name" value="Peptidase_S11_C_sf"/>
</dbReference>
<organism evidence="17 18">
    <name type="scientific">Microvirga brassicacearum</name>
    <dbReference type="NCBI Taxonomy" id="2580413"/>
    <lineage>
        <taxon>Bacteria</taxon>
        <taxon>Pseudomonadati</taxon>
        <taxon>Pseudomonadota</taxon>
        <taxon>Alphaproteobacteria</taxon>
        <taxon>Hyphomicrobiales</taxon>
        <taxon>Methylobacteriaceae</taxon>
        <taxon>Microvirga</taxon>
    </lineage>
</organism>
<feature type="active site" evidence="13">
    <location>
        <position position="134"/>
    </location>
</feature>
<dbReference type="GO" id="GO:0006508">
    <property type="term" value="P:proteolysis"/>
    <property type="evidence" value="ECO:0007669"/>
    <property type="project" value="UniProtKB-KW"/>
</dbReference>
<dbReference type="Gene3D" id="3.40.710.10">
    <property type="entry name" value="DD-peptidase/beta-lactamase superfamily"/>
    <property type="match status" value="1"/>
</dbReference>
<comment type="function">
    <text evidence="1">Removes C-terminal D-alanyl residues from sugar-peptide cell wall precursors.</text>
</comment>
<evidence type="ECO:0000256" key="4">
    <source>
        <dbReference type="ARBA" id="ARBA00012448"/>
    </source>
</evidence>
<accession>A0A5N3P8R1</accession>
<evidence type="ECO:0000259" key="16">
    <source>
        <dbReference type="SMART" id="SM00936"/>
    </source>
</evidence>
<dbReference type="PRINTS" id="PR00725">
    <property type="entry name" value="DADACBPTASE1"/>
</dbReference>
<dbReference type="EC" id="3.4.16.4" evidence="4"/>
<keyword evidence="5 17" id="KW-0121">Carboxypeptidase</keyword>
<evidence type="ECO:0000256" key="13">
    <source>
        <dbReference type="PIRSR" id="PIRSR618044-1"/>
    </source>
</evidence>
<evidence type="ECO:0000313" key="18">
    <source>
        <dbReference type="Proteomes" id="UP000325684"/>
    </source>
</evidence>
<evidence type="ECO:0000256" key="8">
    <source>
        <dbReference type="ARBA" id="ARBA00022801"/>
    </source>
</evidence>
<dbReference type="PANTHER" id="PTHR21581:SF6">
    <property type="entry name" value="TRAFFICKING PROTEIN PARTICLE COMPLEX SUBUNIT 12"/>
    <property type="match status" value="1"/>
</dbReference>
<dbReference type="InterPro" id="IPR012907">
    <property type="entry name" value="Peptidase_S11_C"/>
</dbReference>
<feature type="active site" description="Acyl-ester intermediate" evidence="13">
    <location>
        <position position="69"/>
    </location>
</feature>
<evidence type="ECO:0000256" key="11">
    <source>
        <dbReference type="ARBA" id="ARBA00023316"/>
    </source>
</evidence>
<keyword evidence="9" id="KW-0133">Cell shape</keyword>
<evidence type="ECO:0000256" key="2">
    <source>
        <dbReference type="ARBA" id="ARBA00004752"/>
    </source>
</evidence>
<dbReference type="Pfam" id="PF00768">
    <property type="entry name" value="Peptidase_S11"/>
    <property type="match status" value="1"/>
</dbReference>
<dbReference type="GO" id="GO:0009002">
    <property type="term" value="F:serine-type D-Ala-D-Ala carboxypeptidase activity"/>
    <property type="evidence" value="ECO:0007669"/>
    <property type="project" value="UniProtKB-EC"/>
</dbReference>
<evidence type="ECO:0000256" key="7">
    <source>
        <dbReference type="ARBA" id="ARBA00022729"/>
    </source>
</evidence>
<comment type="caution">
    <text evidence="17">The sequence shown here is derived from an EMBL/GenBank/DDBJ whole genome shotgun (WGS) entry which is preliminary data.</text>
</comment>
<keyword evidence="7" id="KW-0732">Signal</keyword>
<dbReference type="PANTHER" id="PTHR21581">
    <property type="entry name" value="D-ALANYL-D-ALANINE CARBOXYPEPTIDASE"/>
    <property type="match status" value="1"/>
</dbReference>
<gene>
    <name evidence="17" type="ORF">FEZ63_15295</name>
</gene>
<dbReference type="SUPFAM" id="SSF56601">
    <property type="entry name" value="beta-lactamase/transpeptidase-like"/>
    <property type="match status" value="1"/>
</dbReference>